<dbReference type="EMBL" id="MU154545">
    <property type="protein sequence ID" value="KAF9497301.1"/>
    <property type="molecule type" value="Genomic_DNA"/>
</dbReference>
<organism evidence="2 3">
    <name type="scientific">Pleurotus eryngii</name>
    <name type="common">Boletus of the steppes</name>
    <dbReference type="NCBI Taxonomy" id="5323"/>
    <lineage>
        <taxon>Eukaryota</taxon>
        <taxon>Fungi</taxon>
        <taxon>Dikarya</taxon>
        <taxon>Basidiomycota</taxon>
        <taxon>Agaricomycotina</taxon>
        <taxon>Agaricomycetes</taxon>
        <taxon>Agaricomycetidae</taxon>
        <taxon>Agaricales</taxon>
        <taxon>Pleurotineae</taxon>
        <taxon>Pleurotaceae</taxon>
        <taxon>Pleurotus</taxon>
    </lineage>
</organism>
<reference evidence="2" key="1">
    <citation type="submission" date="2020-11" db="EMBL/GenBank/DDBJ databases">
        <authorList>
            <consortium name="DOE Joint Genome Institute"/>
            <person name="Ahrendt S."/>
            <person name="Riley R."/>
            <person name="Andreopoulos W."/>
            <person name="Labutti K."/>
            <person name="Pangilinan J."/>
            <person name="Ruiz-Duenas F.J."/>
            <person name="Barrasa J.M."/>
            <person name="Sanchez-Garcia M."/>
            <person name="Camarero S."/>
            <person name="Miyauchi S."/>
            <person name="Serrano A."/>
            <person name="Linde D."/>
            <person name="Babiker R."/>
            <person name="Drula E."/>
            <person name="Ayuso-Fernandez I."/>
            <person name="Pacheco R."/>
            <person name="Padilla G."/>
            <person name="Ferreira P."/>
            <person name="Barriuso J."/>
            <person name="Kellner H."/>
            <person name="Castanera R."/>
            <person name="Alfaro M."/>
            <person name="Ramirez L."/>
            <person name="Pisabarro A.G."/>
            <person name="Kuo A."/>
            <person name="Tritt A."/>
            <person name="Lipzen A."/>
            <person name="He G."/>
            <person name="Yan M."/>
            <person name="Ng V."/>
            <person name="Cullen D."/>
            <person name="Martin F."/>
            <person name="Rosso M.-N."/>
            <person name="Henrissat B."/>
            <person name="Hibbett D."/>
            <person name="Martinez A.T."/>
            <person name="Grigoriev I.V."/>
        </authorList>
    </citation>
    <scope>NUCLEOTIDE SEQUENCE</scope>
    <source>
        <strain evidence="2">ATCC 90797</strain>
    </source>
</reference>
<evidence type="ECO:0000313" key="2">
    <source>
        <dbReference type="EMBL" id="KAF9497301.1"/>
    </source>
</evidence>
<gene>
    <name evidence="2" type="ORF">BDN71DRAFT_1505053</name>
</gene>
<evidence type="ECO:0000256" key="1">
    <source>
        <dbReference type="SAM" id="MobiDB-lite"/>
    </source>
</evidence>
<proteinExistence type="predicted"/>
<evidence type="ECO:0000313" key="3">
    <source>
        <dbReference type="Proteomes" id="UP000807025"/>
    </source>
</evidence>
<accession>A0A9P6D8S8</accession>
<comment type="caution">
    <text evidence="2">The sequence shown here is derived from an EMBL/GenBank/DDBJ whole genome shotgun (WGS) entry which is preliminary data.</text>
</comment>
<name>A0A9P6D8S8_PLEER</name>
<feature type="region of interest" description="Disordered" evidence="1">
    <location>
        <begin position="23"/>
        <end position="87"/>
    </location>
</feature>
<dbReference type="Proteomes" id="UP000807025">
    <property type="component" value="Unassembled WGS sequence"/>
</dbReference>
<protein>
    <submittedName>
        <fullName evidence="2">Uncharacterized protein</fullName>
    </submittedName>
</protein>
<keyword evidence="3" id="KW-1185">Reference proteome</keyword>
<dbReference type="AlphaFoldDB" id="A0A9P6D8S8"/>
<dbReference type="OrthoDB" id="3366674at2759"/>
<sequence>MFALVEGHSATGDNAISITAMVADDSEDIGTPRSDNEDEASQDMDMFPHSSSLSPSLPPPPSSQRQKHAASDVDDTSTPYRMKQGRTSGPDAFLALAGAVSKVANAGIAAVGSLEMLSGSRLAKVIAALDMDHDLTIEEKGKALVLFRKNSSSVLK</sequence>